<dbReference type="AlphaFoldDB" id="A0AAV6UJ75"/>
<proteinExistence type="predicted"/>
<evidence type="ECO:0000313" key="2">
    <source>
        <dbReference type="Proteomes" id="UP000827092"/>
    </source>
</evidence>
<sequence length="86" mass="9508">MSYINACLACPFTCIPGKGTHDNNNLQNLKRSPLISVLFQLGIATSTELARLDLLVVVVKVLNSIESKLFLFFLNNVHSFRVALDS</sequence>
<accession>A0AAV6UJ75</accession>
<evidence type="ECO:0000313" key="1">
    <source>
        <dbReference type="EMBL" id="KAG8183834.1"/>
    </source>
</evidence>
<comment type="caution">
    <text evidence="1">The sequence shown here is derived from an EMBL/GenBank/DDBJ whole genome shotgun (WGS) entry which is preliminary data.</text>
</comment>
<dbReference type="Proteomes" id="UP000827092">
    <property type="component" value="Unassembled WGS sequence"/>
</dbReference>
<name>A0AAV6UJ75_9ARAC</name>
<keyword evidence="2" id="KW-1185">Reference proteome</keyword>
<gene>
    <name evidence="1" type="ORF">JTE90_025717</name>
</gene>
<reference evidence="1 2" key="1">
    <citation type="journal article" date="2022" name="Nat. Ecol. Evol.">
        <title>A masculinizing supergene underlies an exaggerated male reproductive morph in a spider.</title>
        <authorList>
            <person name="Hendrickx F."/>
            <person name="De Corte Z."/>
            <person name="Sonet G."/>
            <person name="Van Belleghem S.M."/>
            <person name="Kostlbacher S."/>
            <person name="Vangestel C."/>
        </authorList>
    </citation>
    <scope>NUCLEOTIDE SEQUENCE [LARGE SCALE GENOMIC DNA]</scope>
    <source>
        <strain evidence="1">W744_W776</strain>
    </source>
</reference>
<organism evidence="1 2">
    <name type="scientific">Oedothorax gibbosus</name>
    <dbReference type="NCBI Taxonomy" id="931172"/>
    <lineage>
        <taxon>Eukaryota</taxon>
        <taxon>Metazoa</taxon>
        <taxon>Ecdysozoa</taxon>
        <taxon>Arthropoda</taxon>
        <taxon>Chelicerata</taxon>
        <taxon>Arachnida</taxon>
        <taxon>Araneae</taxon>
        <taxon>Araneomorphae</taxon>
        <taxon>Entelegynae</taxon>
        <taxon>Araneoidea</taxon>
        <taxon>Linyphiidae</taxon>
        <taxon>Erigoninae</taxon>
        <taxon>Oedothorax</taxon>
    </lineage>
</organism>
<protein>
    <submittedName>
        <fullName evidence="1">Uncharacterized protein</fullName>
    </submittedName>
</protein>
<dbReference type="EMBL" id="JAFNEN010000402">
    <property type="protein sequence ID" value="KAG8183834.1"/>
    <property type="molecule type" value="Genomic_DNA"/>
</dbReference>